<organism evidence="1 2">
    <name type="scientific">Corynebacterium spheniscorum</name>
    <dbReference type="NCBI Taxonomy" id="185761"/>
    <lineage>
        <taxon>Bacteria</taxon>
        <taxon>Bacillati</taxon>
        <taxon>Actinomycetota</taxon>
        <taxon>Actinomycetes</taxon>
        <taxon>Mycobacteriales</taxon>
        <taxon>Corynebacteriaceae</taxon>
        <taxon>Corynebacterium</taxon>
    </lineage>
</organism>
<protein>
    <submittedName>
        <fullName evidence="1">Uncharacterized protein</fullName>
    </submittedName>
</protein>
<keyword evidence="2" id="KW-1185">Reference proteome</keyword>
<gene>
    <name evidence="1" type="ORF">SAMN05660282_00700</name>
</gene>
<sequence>MSDSQFATPFADPTDTLLGWASQTELNLTRMLAKHPYFPDCGWGNDKLEKLERFYGIFLARQLAAGADMGALMNVTPAMLSVTLISWAAHNSEHDTFLHDYLVGLGLHPDEEREATLLHDAPELIRRAGLAVVEGASPTDLIFAHTGGLTAAEIPAVLEALDRHEGDIDAVLEEDLPVLRRSYELFPEKQREILEGIVALREFSMQHPSSWLDRDRTHLRPRLPVLVAEAVTAELRERPAGTADRASAVGVATRELRPRIIFDGAAKRIRLRLPQQRVAENDVVSWRVSLEGTTRVFRTGRPWGEPTYAEALDITLQHQVRELTVQDVSHSITWVVPIIDSEDPVLLFAAVNGENLSDKESLHHSAVIAIAPEDSTFVDVVTGEDIPTANEFAIRGWDGWRGVELDLSTAASLQVLRPGQQPSPMHRLRCVDPRRRVRFRNPSAPIPGVTTSTGLPLYDDSLHVDFPPTLSGDTETWWLSISSYAGAGRIGEEISEPEAIEVPAEGGSFMIFDPEAYDAPWVGEYLIRLRGPRNESFRHQFALVEGMHATQEILGACRSFRIPAQGGLSEARLHIRHNGEKPFEVSPEVVHVPADQASAEFVISTEAGDCLPLRFTPSRLTVEVPVVTHPPMWRASRFSCLPRDFDAEGTLRIRGTKDMGDPKIAVRNQHGSPLRTLKLTTEDGGRTYTAAMKELAASCAVLPSGSLEFEWTDRSADRRISVSLAQLTSSPHATGVHLEDGYLIFDDLAEDRMLGAWLWPMSAPWEPGEKISISAKTELPEQFLEAGPLAVQIFTDDPFMVLRAPQVPGPNAFTVEQAGYFKAQPPALAELSAFLSGEAEEAPTDPQVMPILWDNVEVSTNRAAILDALGAHPGAALRALSDSLVPADQQPGRIIAAGLVNKPFATDLELLSDSEVHRTAWIGAMELLGQLPRVWKAVEDGETPRSELRERVQRVGEVVGQELVDTLSTGRDKTLDSACIDQSTVAIARMDATQQDTLLQMFFANAGIVPGAMMQDSARLMAVFECFKKREELIELLTSEDLIKPAVTLLRALRGNDRSLYACARIRFDKLDGVNTEARENAWALAPVVSLVFALSARLHAHGLMGKSKTLDKAALGWSRLANVVPELVTGDIISAEAMVLAARYPGIAG</sequence>
<dbReference type="OrthoDB" id="3886596at2"/>
<reference evidence="1 2" key="1">
    <citation type="submission" date="2016-10" db="EMBL/GenBank/DDBJ databases">
        <authorList>
            <person name="de Groot N.N."/>
        </authorList>
    </citation>
    <scope>NUCLEOTIDE SEQUENCE [LARGE SCALE GENOMIC DNA]</scope>
    <source>
        <strain>J11</strain>
        <strain evidence="2">PG 39</strain>
    </source>
</reference>
<name>A0A1I2R9B5_9CORY</name>
<evidence type="ECO:0000313" key="1">
    <source>
        <dbReference type="EMBL" id="SFG37305.1"/>
    </source>
</evidence>
<accession>A0A1I2R9B5</accession>
<proteinExistence type="predicted"/>
<evidence type="ECO:0000313" key="2">
    <source>
        <dbReference type="Proteomes" id="UP000199065"/>
    </source>
</evidence>
<dbReference type="RefSeq" id="WP_092284462.1">
    <property type="nucleotide sequence ID" value="NZ_FOPJ01000003.1"/>
</dbReference>
<dbReference type="EMBL" id="FOPJ01000003">
    <property type="protein sequence ID" value="SFG37305.1"/>
    <property type="molecule type" value="Genomic_DNA"/>
</dbReference>
<dbReference type="STRING" id="185761.SAMN05660282_00700"/>
<dbReference type="Proteomes" id="UP000199065">
    <property type="component" value="Unassembled WGS sequence"/>
</dbReference>
<dbReference type="AlphaFoldDB" id="A0A1I2R9B5"/>